<gene>
    <name evidence="1" type="ORF">KY290_007711</name>
</gene>
<evidence type="ECO:0000313" key="2">
    <source>
        <dbReference type="Proteomes" id="UP000826656"/>
    </source>
</evidence>
<comment type="caution">
    <text evidence="1">The sequence shown here is derived from an EMBL/GenBank/DDBJ whole genome shotgun (WGS) entry which is preliminary data.</text>
</comment>
<protein>
    <submittedName>
        <fullName evidence="1">Uncharacterized protein</fullName>
    </submittedName>
</protein>
<reference evidence="1 2" key="1">
    <citation type="journal article" date="2021" name="bioRxiv">
        <title>Chromosome-scale and haplotype-resolved genome assembly of a tetraploid potato cultivar.</title>
        <authorList>
            <person name="Sun H."/>
            <person name="Jiao W.-B."/>
            <person name="Krause K."/>
            <person name="Campoy J.A."/>
            <person name="Goel M."/>
            <person name="Folz-Donahue K."/>
            <person name="Kukat C."/>
            <person name="Huettel B."/>
            <person name="Schneeberger K."/>
        </authorList>
    </citation>
    <scope>NUCLEOTIDE SEQUENCE [LARGE SCALE GENOMIC DNA]</scope>
    <source>
        <strain evidence="1">SolTubOtavaFocal</strain>
        <tissue evidence="1">Leaves</tissue>
    </source>
</reference>
<organism evidence="1 2">
    <name type="scientific">Solanum tuberosum</name>
    <name type="common">Potato</name>
    <dbReference type="NCBI Taxonomy" id="4113"/>
    <lineage>
        <taxon>Eukaryota</taxon>
        <taxon>Viridiplantae</taxon>
        <taxon>Streptophyta</taxon>
        <taxon>Embryophyta</taxon>
        <taxon>Tracheophyta</taxon>
        <taxon>Spermatophyta</taxon>
        <taxon>Magnoliopsida</taxon>
        <taxon>eudicotyledons</taxon>
        <taxon>Gunneridae</taxon>
        <taxon>Pentapetalae</taxon>
        <taxon>asterids</taxon>
        <taxon>lamiids</taxon>
        <taxon>Solanales</taxon>
        <taxon>Solanaceae</taxon>
        <taxon>Solanoideae</taxon>
        <taxon>Solaneae</taxon>
        <taxon>Solanum</taxon>
    </lineage>
</organism>
<keyword evidence="2" id="KW-1185">Reference proteome</keyword>
<name>A0ABQ7W6U1_SOLTU</name>
<dbReference type="Proteomes" id="UP000826656">
    <property type="component" value="Unassembled WGS sequence"/>
</dbReference>
<accession>A0ABQ7W6U1</accession>
<proteinExistence type="predicted"/>
<sequence length="199" mass="22528">MSSISTQYMFVLYCLLKKYCINWVVWFKEYMLESIEDPNASTSLPKRLPISRILVDCLVDLSMFTHVVINVTNNSRTFSSMGYVKVENKWVKKDSVKAIPEAVKPTKISAESASLLMQDNSELKTRIVAVECGLTTLHDAVKKLIQQVDSLKSGVSFSNNDLVVSVQTSYSSLSRNVEHSYNSFCGKVINTLKYFLDDR</sequence>
<evidence type="ECO:0000313" key="1">
    <source>
        <dbReference type="EMBL" id="KAH0776300.1"/>
    </source>
</evidence>
<dbReference type="EMBL" id="JAIVGD010000003">
    <property type="protein sequence ID" value="KAH0776300.1"/>
    <property type="molecule type" value="Genomic_DNA"/>
</dbReference>